<accession>A0A2V1DXI0</accession>
<gene>
    <name evidence="3" type="ORF">DM02DRAFT_558808</name>
</gene>
<proteinExistence type="predicted"/>
<feature type="region of interest" description="Disordered" evidence="1">
    <location>
        <begin position="1"/>
        <end position="23"/>
    </location>
</feature>
<evidence type="ECO:0000259" key="2">
    <source>
        <dbReference type="Pfam" id="PF26082"/>
    </source>
</evidence>
<keyword evidence="4" id="KW-1185">Reference proteome</keyword>
<evidence type="ECO:0000313" key="4">
    <source>
        <dbReference type="Proteomes" id="UP000244855"/>
    </source>
</evidence>
<dbReference type="Proteomes" id="UP000244855">
    <property type="component" value="Unassembled WGS sequence"/>
</dbReference>
<dbReference type="STRING" id="97972.A0A2V1DXI0"/>
<sequence>MRRREQLTYWSKHPDQAPTTAPISKPTVTVQNVNTYVAEKTDNMPELRIEEFTPSELPPDRESQGPRSTMTRNTFSTVVVSDVFGPRTVAGPARTIYAESTVGNKRSNRVPDVPSSAFKHEVFECPYCHLTLTSRTMQNRLEWKRHVFRDLRPYVCTFEGCRNPDKQYLKRHDWIYHETQMHRRQWVCEEHNTSFISKDLFIDHVYRSHSTSITPQQLPVLIEMSERPTDDMEIVACPLCPDERKLILLQSHLAEHLESIALFVLP</sequence>
<name>A0A2V1DXI0_9PLEO</name>
<evidence type="ECO:0000256" key="1">
    <source>
        <dbReference type="SAM" id="MobiDB-lite"/>
    </source>
</evidence>
<feature type="non-terminal residue" evidence="3">
    <location>
        <position position="266"/>
    </location>
</feature>
<protein>
    <recommendedName>
        <fullName evidence="2">Oxidoreductase acuF-like C2H2 type zinc-finger domain-containing protein</fullName>
    </recommendedName>
</protein>
<dbReference type="Pfam" id="PF26082">
    <property type="entry name" value="zf-C2H2_AcuF"/>
    <property type="match status" value="1"/>
</dbReference>
<evidence type="ECO:0000313" key="3">
    <source>
        <dbReference type="EMBL" id="PVI03053.1"/>
    </source>
</evidence>
<dbReference type="OrthoDB" id="3800350at2759"/>
<dbReference type="PANTHER" id="PTHR35391">
    <property type="entry name" value="C2H2-TYPE DOMAIN-CONTAINING PROTEIN-RELATED"/>
    <property type="match status" value="1"/>
</dbReference>
<dbReference type="EMBL" id="KZ805336">
    <property type="protein sequence ID" value="PVI03053.1"/>
    <property type="molecule type" value="Genomic_DNA"/>
</dbReference>
<dbReference type="AlphaFoldDB" id="A0A2V1DXI0"/>
<organism evidence="3 4">
    <name type="scientific">Periconia macrospinosa</name>
    <dbReference type="NCBI Taxonomy" id="97972"/>
    <lineage>
        <taxon>Eukaryota</taxon>
        <taxon>Fungi</taxon>
        <taxon>Dikarya</taxon>
        <taxon>Ascomycota</taxon>
        <taxon>Pezizomycotina</taxon>
        <taxon>Dothideomycetes</taxon>
        <taxon>Pleosporomycetidae</taxon>
        <taxon>Pleosporales</taxon>
        <taxon>Massarineae</taxon>
        <taxon>Periconiaceae</taxon>
        <taxon>Periconia</taxon>
    </lineage>
</organism>
<dbReference type="PANTHER" id="PTHR35391:SF7">
    <property type="entry name" value="C2H2-TYPE DOMAIN-CONTAINING PROTEIN"/>
    <property type="match status" value="1"/>
</dbReference>
<dbReference type="InterPro" id="IPR058925">
    <property type="entry name" value="zf-C2H2_AcuF"/>
</dbReference>
<reference evidence="3 4" key="1">
    <citation type="journal article" date="2018" name="Sci. Rep.">
        <title>Comparative genomics provides insights into the lifestyle and reveals functional heterogeneity of dark septate endophytic fungi.</title>
        <authorList>
            <person name="Knapp D.G."/>
            <person name="Nemeth J.B."/>
            <person name="Barry K."/>
            <person name="Hainaut M."/>
            <person name="Henrissat B."/>
            <person name="Johnson J."/>
            <person name="Kuo A."/>
            <person name="Lim J.H.P."/>
            <person name="Lipzen A."/>
            <person name="Nolan M."/>
            <person name="Ohm R.A."/>
            <person name="Tamas L."/>
            <person name="Grigoriev I.V."/>
            <person name="Spatafora J.W."/>
            <person name="Nagy L.G."/>
            <person name="Kovacs G.M."/>
        </authorList>
    </citation>
    <scope>NUCLEOTIDE SEQUENCE [LARGE SCALE GENOMIC DNA]</scope>
    <source>
        <strain evidence="3 4">DSE2036</strain>
    </source>
</reference>
<feature type="domain" description="Oxidoreductase acuF-like C2H2 type zinc-finger" evidence="2">
    <location>
        <begin position="121"/>
        <end position="151"/>
    </location>
</feature>